<dbReference type="Gene3D" id="1.10.630.10">
    <property type="entry name" value="Cytochrome P450"/>
    <property type="match status" value="1"/>
</dbReference>
<name>A0A1Y1ZMH7_9PLEO</name>
<protein>
    <submittedName>
        <fullName evidence="2">Cytochrome P450</fullName>
    </submittedName>
</protein>
<dbReference type="Pfam" id="PF00067">
    <property type="entry name" value="p450"/>
    <property type="match status" value="1"/>
</dbReference>
<feature type="non-terminal residue" evidence="2">
    <location>
        <position position="435"/>
    </location>
</feature>
<dbReference type="PANTHER" id="PTHR24305:SF166">
    <property type="entry name" value="CYTOCHROME P450 12A4, MITOCHONDRIAL-RELATED"/>
    <property type="match status" value="1"/>
</dbReference>
<dbReference type="EMBL" id="MCFA01000061">
    <property type="protein sequence ID" value="ORY11459.1"/>
    <property type="molecule type" value="Genomic_DNA"/>
</dbReference>
<gene>
    <name evidence="2" type="ORF">BCR34DRAFT_565380</name>
</gene>
<comment type="similarity">
    <text evidence="1">Belongs to the cytochrome P450 family.</text>
</comment>
<dbReference type="GO" id="GO:0016705">
    <property type="term" value="F:oxidoreductase activity, acting on paired donors, with incorporation or reduction of molecular oxygen"/>
    <property type="evidence" value="ECO:0007669"/>
    <property type="project" value="InterPro"/>
</dbReference>
<dbReference type="OrthoDB" id="1470350at2759"/>
<dbReference type="STRING" id="1231657.A0A1Y1ZMH7"/>
<dbReference type="InterPro" id="IPR036396">
    <property type="entry name" value="Cyt_P450_sf"/>
</dbReference>
<sequence>MTILKIFLCVLALPLTLIAWSAYTLSRNYAIAKRTGLPIMMRYNSPASPFWMMFSPLIMRICSYLPFTSSFVANYRRGWEARQRCRPHVELGDLFMLVTTGSNWLKVANDKVAADILKRGNDFRRDIEAFEVLDVYGRSLATTEGADWNRHRKVAAVTFTEKNNELVWRESLKQACEMLQYWLYRSPQPIRTLAEDSRVFTLNVLAASLFDKSYPFESSAESKLRERDGKKDAAFNYRDSLSTILKMIVPILVFGEDKLKNAWWLSFSSFRRAGLAVSNFRTYITALINEERTLLAQGKQSAPNLVTNLVRACEVEDDGSLNTGDWKPRRAILTKDEIISDLFVFAFAGNDTTAHTLTYLLGQMAAHPEIQDWMFEEINFYISKQDGNIIDYSICQKLKRCWAVVYETLRLCHPLSQLVKTTGSQAQELSYNSQI</sequence>
<dbReference type="GO" id="GO:0020037">
    <property type="term" value="F:heme binding"/>
    <property type="evidence" value="ECO:0007669"/>
    <property type="project" value="InterPro"/>
</dbReference>
<dbReference type="PANTHER" id="PTHR24305">
    <property type="entry name" value="CYTOCHROME P450"/>
    <property type="match status" value="1"/>
</dbReference>
<reference evidence="2 3" key="1">
    <citation type="submission" date="2016-07" db="EMBL/GenBank/DDBJ databases">
        <title>Pervasive Adenine N6-methylation of Active Genes in Fungi.</title>
        <authorList>
            <consortium name="DOE Joint Genome Institute"/>
            <person name="Mondo S.J."/>
            <person name="Dannebaum R.O."/>
            <person name="Kuo R.C."/>
            <person name="Labutti K."/>
            <person name="Haridas S."/>
            <person name="Kuo A."/>
            <person name="Salamov A."/>
            <person name="Ahrendt S.R."/>
            <person name="Lipzen A."/>
            <person name="Sullivan W."/>
            <person name="Andreopoulos W.B."/>
            <person name="Clum A."/>
            <person name="Lindquist E."/>
            <person name="Daum C."/>
            <person name="Ramamoorthy G.K."/>
            <person name="Gryganskyi A."/>
            <person name="Culley D."/>
            <person name="Magnuson J.K."/>
            <person name="James T.Y."/>
            <person name="O'Malley M.A."/>
            <person name="Stajich J.E."/>
            <person name="Spatafora J.W."/>
            <person name="Visel A."/>
            <person name="Grigoriev I.V."/>
        </authorList>
    </citation>
    <scope>NUCLEOTIDE SEQUENCE [LARGE SCALE GENOMIC DNA]</scope>
    <source>
        <strain evidence="2 3">CBS 115471</strain>
    </source>
</reference>
<dbReference type="GO" id="GO:0005506">
    <property type="term" value="F:iron ion binding"/>
    <property type="evidence" value="ECO:0007669"/>
    <property type="project" value="InterPro"/>
</dbReference>
<dbReference type="InterPro" id="IPR001128">
    <property type="entry name" value="Cyt_P450"/>
</dbReference>
<dbReference type="SUPFAM" id="SSF48264">
    <property type="entry name" value="Cytochrome P450"/>
    <property type="match status" value="1"/>
</dbReference>
<accession>A0A1Y1ZMH7</accession>
<dbReference type="Proteomes" id="UP000193144">
    <property type="component" value="Unassembled WGS sequence"/>
</dbReference>
<dbReference type="InterPro" id="IPR050121">
    <property type="entry name" value="Cytochrome_P450_monoxygenase"/>
</dbReference>
<dbReference type="GO" id="GO:0004497">
    <property type="term" value="F:monooxygenase activity"/>
    <property type="evidence" value="ECO:0007669"/>
    <property type="project" value="InterPro"/>
</dbReference>
<evidence type="ECO:0000313" key="2">
    <source>
        <dbReference type="EMBL" id="ORY11459.1"/>
    </source>
</evidence>
<dbReference type="AlphaFoldDB" id="A0A1Y1ZMH7"/>
<evidence type="ECO:0000313" key="3">
    <source>
        <dbReference type="Proteomes" id="UP000193144"/>
    </source>
</evidence>
<comment type="caution">
    <text evidence="2">The sequence shown here is derived from an EMBL/GenBank/DDBJ whole genome shotgun (WGS) entry which is preliminary data.</text>
</comment>
<keyword evidence="3" id="KW-1185">Reference proteome</keyword>
<proteinExistence type="inferred from homology"/>
<evidence type="ECO:0000256" key="1">
    <source>
        <dbReference type="ARBA" id="ARBA00010617"/>
    </source>
</evidence>
<organism evidence="2 3">
    <name type="scientific">Clohesyomyces aquaticus</name>
    <dbReference type="NCBI Taxonomy" id="1231657"/>
    <lineage>
        <taxon>Eukaryota</taxon>
        <taxon>Fungi</taxon>
        <taxon>Dikarya</taxon>
        <taxon>Ascomycota</taxon>
        <taxon>Pezizomycotina</taxon>
        <taxon>Dothideomycetes</taxon>
        <taxon>Pleosporomycetidae</taxon>
        <taxon>Pleosporales</taxon>
        <taxon>Lindgomycetaceae</taxon>
        <taxon>Clohesyomyces</taxon>
    </lineage>
</organism>